<evidence type="ECO:0000313" key="1">
    <source>
        <dbReference type="EMBL" id="CAG8804530.1"/>
    </source>
</evidence>
<proteinExistence type="predicted"/>
<keyword evidence="2" id="KW-1185">Reference proteome</keyword>
<reference evidence="1 2" key="1">
    <citation type="submission" date="2021-06" db="EMBL/GenBank/DDBJ databases">
        <authorList>
            <person name="Kallberg Y."/>
            <person name="Tangrot J."/>
            <person name="Rosling A."/>
        </authorList>
    </citation>
    <scope>NUCLEOTIDE SEQUENCE [LARGE SCALE GENOMIC DNA]</scope>
    <source>
        <strain evidence="1 2">120-4 pot B 10/14</strain>
    </source>
</reference>
<evidence type="ECO:0000313" key="2">
    <source>
        <dbReference type="Proteomes" id="UP000789901"/>
    </source>
</evidence>
<dbReference type="EMBL" id="CAJVQB010024609">
    <property type="protein sequence ID" value="CAG8804530.1"/>
    <property type="molecule type" value="Genomic_DNA"/>
</dbReference>
<sequence length="121" mass="14685">METFKITFFTILKYEKRINEIKEKSEKNSLLIGKAAQTISELQEKFYKKDQEINYYSLFFGKSFEIAQELYEQKKLTRQVYTIVNDFSDETFHFENDNLPDSQIFQFKEFENGYEAFEEFI</sequence>
<gene>
    <name evidence="1" type="ORF">GMARGA_LOCUS23880</name>
</gene>
<name>A0ABN7VXL7_GIGMA</name>
<dbReference type="Proteomes" id="UP000789901">
    <property type="component" value="Unassembled WGS sequence"/>
</dbReference>
<organism evidence="1 2">
    <name type="scientific">Gigaspora margarita</name>
    <dbReference type="NCBI Taxonomy" id="4874"/>
    <lineage>
        <taxon>Eukaryota</taxon>
        <taxon>Fungi</taxon>
        <taxon>Fungi incertae sedis</taxon>
        <taxon>Mucoromycota</taxon>
        <taxon>Glomeromycotina</taxon>
        <taxon>Glomeromycetes</taxon>
        <taxon>Diversisporales</taxon>
        <taxon>Gigasporaceae</taxon>
        <taxon>Gigaspora</taxon>
    </lineage>
</organism>
<comment type="caution">
    <text evidence="1">The sequence shown here is derived from an EMBL/GenBank/DDBJ whole genome shotgun (WGS) entry which is preliminary data.</text>
</comment>
<protein>
    <submittedName>
        <fullName evidence="1">32705_t:CDS:1</fullName>
    </submittedName>
</protein>
<accession>A0ABN7VXL7</accession>